<comment type="caution">
    <text evidence="2">The sequence shown here is derived from an EMBL/GenBank/DDBJ whole genome shotgun (WGS) entry which is preliminary data.</text>
</comment>
<dbReference type="Gene3D" id="1.25.40.10">
    <property type="entry name" value="Tetratricopeptide repeat domain"/>
    <property type="match status" value="1"/>
</dbReference>
<dbReference type="InterPro" id="IPR011990">
    <property type="entry name" value="TPR-like_helical_dom_sf"/>
</dbReference>
<dbReference type="EMBL" id="APPN01000054">
    <property type="protein sequence ID" value="ENV34537.1"/>
    <property type="molecule type" value="Genomic_DNA"/>
</dbReference>
<keyword evidence="3" id="KW-1185">Reference proteome</keyword>
<dbReference type="AlphaFoldDB" id="N8YCR1"/>
<name>N8YCR1_9GAMM</name>
<dbReference type="SUPFAM" id="SSF48452">
    <property type="entry name" value="TPR-like"/>
    <property type="match status" value="1"/>
</dbReference>
<protein>
    <submittedName>
        <fullName evidence="2">Uncharacterized protein</fullName>
    </submittedName>
</protein>
<evidence type="ECO:0000256" key="1">
    <source>
        <dbReference type="PROSITE-ProRule" id="PRU00339"/>
    </source>
</evidence>
<dbReference type="PROSITE" id="PS50005">
    <property type="entry name" value="TPR"/>
    <property type="match status" value="1"/>
</dbReference>
<dbReference type="HOGENOM" id="CLU_975305_0_0_6"/>
<dbReference type="InterPro" id="IPR019734">
    <property type="entry name" value="TPR_rpt"/>
</dbReference>
<sequence length="285" mass="33543">MLLESIYETIDLIENIMRIYPALKQIPDFVQKNGKKNLTQATINELNVLIRDLCKVSPQDKARAFNRVGLIYTYLNDFEKAKDYYYESYSLDHDENVYVNYLITLQRLNQISLAFDEAFSFLDMNLNNKVVFNSLLQMTCKYPSQFRLNKLYEYRNFQTESLDLSEQYDQLLNGLVEDISVLSKYEIDLEYFERYMTLAVEVVNSAFKCKLNIETFDNEEINQFVICVGSQFFNIEDIVYLNQKFESSLHILVNEEELSKDQYFDHLTKISLVFASIHPDSMVAA</sequence>
<gene>
    <name evidence="2" type="ORF">F960_01275</name>
</gene>
<feature type="repeat" description="TPR" evidence="1">
    <location>
        <begin position="62"/>
        <end position="95"/>
    </location>
</feature>
<dbReference type="PATRIC" id="fig|1120926.3.peg.1227"/>
<reference evidence="2 3" key="1">
    <citation type="submission" date="2013-02" db="EMBL/GenBank/DDBJ databases">
        <title>The Genome Sequence of Acinetobacter gerneri CIP 107464.</title>
        <authorList>
            <consortium name="The Broad Institute Genome Sequencing Platform"/>
            <consortium name="The Broad Institute Genome Sequencing Center for Infectious Disease"/>
            <person name="Cerqueira G."/>
            <person name="Feldgarden M."/>
            <person name="Courvalin P."/>
            <person name="Perichon B."/>
            <person name="Grillot-Courvalin C."/>
            <person name="Clermont D."/>
            <person name="Rocha E."/>
            <person name="Yoon E.-J."/>
            <person name="Nemec A."/>
            <person name="Walker B."/>
            <person name="Young S.K."/>
            <person name="Zeng Q."/>
            <person name="Gargeya S."/>
            <person name="Fitzgerald M."/>
            <person name="Haas B."/>
            <person name="Abouelleil A."/>
            <person name="Alvarado L."/>
            <person name="Arachchi H.M."/>
            <person name="Berlin A.M."/>
            <person name="Chapman S.B."/>
            <person name="Dewar J."/>
            <person name="Goldberg J."/>
            <person name="Griggs A."/>
            <person name="Gujja S."/>
            <person name="Hansen M."/>
            <person name="Howarth C."/>
            <person name="Imamovic A."/>
            <person name="Larimer J."/>
            <person name="McCowan C."/>
            <person name="Murphy C."/>
            <person name="Neiman D."/>
            <person name="Pearson M."/>
            <person name="Priest M."/>
            <person name="Roberts A."/>
            <person name="Saif S."/>
            <person name="Shea T."/>
            <person name="Sisk P."/>
            <person name="Sykes S."/>
            <person name="Wortman J."/>
            <person name="Nusbaum C."/>
            <person name="Birren B."/>
        </authorList>
    </citation>
    <scope>NUCLEOTIDE SEQUENCE [LARGE SCALE GENOMIC DNA]</scope>
    <source>
        <strain evidence="2 3">CIP 107464</strain>
    </source>
</reference>
<dbReference type="Proteomes" id="UP000013117">
    <property type="component" value="Unassembled WGS sequence"/>
</dbReference>
<evidence type="ECO:0000313" key="3">
    <source>
        <dbReference type="Proteomes" id="UP000013117"/>
    </source>
</evidence>
<proteinExistence type="predicted"/>
<keyword evidence="1" id="KW-0802">TPR repeat</keyword>
<organism evidence="2 3">
    <name type="scientific">Acinetobacter gerneri DSM 14967 = CIP 107464 = MTCC 9824</name>
    <dbReference type="NCBI Taxonomy" id="1120926"/>
    <lineage>
        <taxon>Bacteria</taxon>
        <taxon>Pseudomonadati</taxon>
        <taxon>Pseudomonadota</taxon>
        <taxon>Gammaproteobacteria</taxon>
        <taxon>Moraxellales</taxon>
        <taxon>Moraxellaceae</taxon>
        <taxon>Acinetobacter</taxon>
    </lineage>
</organism>
<accession>N8YCR1</accession>
<dbReference type="SMART" id="SM00028">
    <property type="entry name" value="TPR"/>
    <property type="match status" value="1"/>
</dbReference>
<evidence type="ECO:0000313" key="2">
    <source>
        <dbReference type="EMBL" id="ENV34537.1"/>
    </source>
</evidence>